<evidence type="ECO:0000313" key="2">
    <source>
        <dbReference type="EMBL" id="ADI22944.1"/>
    </source>
</evidence>
<reference evidence="2" key="1">
    <citation type="submission" date="2010-01" db="EMBL/GenBank/DDBJ databases">
        <title>Genome fragments of uncultured bacteria from the North Pacific subtropical Gyre.</title>
        <authorList>
            <person name="Pham V.D."/>
            <person name="Delong E.F."/>
        </authorList>
    </citation>
    <scope>NUCLEOTIDE SEQUENCE</scope>
</reference>
<protein>
    <submittedName>
        <fullName evidence="2">Uncharacterized protein</fullName>
    </submittedName>
</protein>
<feature type="region of interest" description="Disordered" evidence="1">
    <location>
        <begin position="122"/>
        <end position="148"/>
    </location>
</feature>
<organism evidence="2">
    <name type="scientific">uncultured actinobacterium HF0500_35G12</name>
    <dbReference type="NCBI Taxonomy" id="723604"/>
    <lineage>
        <taxon>Bacteria</taxon>
        <taxon>Bacillati</taxon>
        <taxon>Actinomycetota</taxon>
        <taxon>Actinomycetes</taxon>
        <taxon>marine Actinobacteria clade</taxon>
        <taxon>environmental samples</taxon>
    </lineage>
</organism>
<dbReference type="EMBL" id="GU568001">
    <property type="protein sequence ID" value="ADI22944.1"/>
    <property type="molecule type" value="Genomic_DNA"/>
</dbReference>
<feature type="region of interest" description="Disordered" evidence="1">
    <location>
        <begin position="22"/>
        <end position="45"/>
    </location>
</feature>
<evidence type="ECO:0000256" key="1">
    <source>
        <dbReference type="SAM" id="MobiDB-lite"/>
    </source>
</evidence>
<feature type="compositionally biased region" description="Low complexity" evidence="1">
    <location>
        <begin position="34"/>
        <end position="45"/>
    </location>
</feature>
<name>E7C670_9ACTN</name>
<proteinExistence type="predicted"/>
<dbReference type="AlphaFoldDB" id="E7C670"/>
<sequence>MGSGLTYAPAYTLAPGQPSPGFTYLSASPHRSPPHGGSVPVGPEGPAIPLATAVRRWSRNLWYRNINRLCIDYASRPRLSSRLTLGGLSLPRNPWTSGGGVSHPSLATYTYILTRARSTTVSTGASLRTRRSATTPAKQESATSASDLSPVTFSARDHLTSELLRTLSMVAASKPTSWLSGQSHFVFHLVRTLGP</sequence>
<accession>E7C670</accession>